<feature type="transmembrane region" description="Helical" evidence="6">
    <location>
        <begin position="217"/>
        <end position="237"/>
    </location>
</feature>
<dbReference type="InterPro" id="IPR003918">
    <property type="entry name" value="NADH_UbQ_OxRdtase"/>
</dbReference>
<keyword evidence="6" id="KW-0813">Transport</keyword>
<keyword evidence="7" id="KW-0732">Signal</keyword>
<dbReference type="EMBL" id="EF645804">
    <property type="protein sequence ID" value="ABV56564.1"/>
    <property type="molecule type" value="Genomic_DNA"/>
</dbReference>
<organism evidence="9">
    <name type="scientific">Polytomella capuana</name>
    <dbReference type="NCBI Taxonomy" id="351368"/>
    <lineage>
        <taxon>Eukaryota</taxon>
        <taxon>Viridiplantae</taxon>
        <taxon>Chlorophyta</taxon>
        <taxon>core chlorophytes</taxon>
        <taxon>Chlorophyceae</taxon>
        <taxon>CS clade</taxon>
        <taxon>Chlamydomonadales</taxon>
        <taxon>Chlamydomonadaceae</taxon>
        <taxon>Polytomella</taxon>
    </lineage>
</organism>
<feature type="transmembrane region" description="Helical" evidence="6">
    <location>
        <begin position="302"/>
        <end position="324"/>
    </location>
</feature>
<name>B0YN32_9CHLO</name>
<feature type="chain" id="PRO_5002760788" description="NADH-ubiquinone oxidoreductase chain 4" evidence="7">
    <location>
        <begin position="17"/>
        <end position="438"/>
    </location>
</feature>
<dbReference type="AlphaFoldDB" id="B0YN32"/>
<dbReference type="PANTHER" id="PTHR43507:SF1">
    <property type="entry name" value="NADH-UBIQUINONE OXIDOREDUCTASE CHAIN 4"/>
    <property type="match status" value="1"/>
</dbReference>
<evidence type="ECO:0000256" key="4">
    <source>
        <dbReference type="ARBA" id="ARBA00023027"/>
    </source>
</evidence>
<comment type="similarity">
    <text evidence="6">Belongs to the complex I subunit 4 family.</text>
</comment>
<feature type="transmembrane region" description="Helical" evidence="6">
    <location>
        <begin position="142"/>
        <end position="163"/>
    </location>
</feature>
<reference evidence="9" key="1">
    <citation type="submission" date="2007-06" db="EMBL/GenBank/DDBJ databases">
        <authorList>
            <person name="Smith D.Roy."/>
            <person name="Lee R.W."/>
        </authorList>
    </citation>
    <scope>NUCLEOTIDE SEQUENCE</scope>
    <source>
        <strain evidence="9">SAG 63-5</strain>
    </source>
</reference>
<evidence type="ECO:0000259" key="8">
    <source>
        <dbReference type="Pfam" id="PF00361"/>
    </source>
</evidence>
<feature type="transmembrane region" description="Helical" evidence="6">
    <location>
        <begin position="381"/>
        <end position="400"/>
    </location>
</feature>
<dbReference type="GO" id="GO:0048039">
    <property type="term" value="F:ubiquinone binding"/>
    <property type="evidence" value="ECO:0007669"/>
    <property type="project" value="TreeGrafter"/>
</dbReference>
<dbReference type="PANTHER" id="PTHR43507">
    <property type="entry name" value="NADH-UBIQUINONE OXIDOREDUCTASE CHAIN 4"/>
    <property type="match status" value="1"/>
</dbReference>
<keyword evidence="6 9" id="KW-0496">Mitochondrion</keyword>
<feature type="transmembrane region" description="Helical" evidence="6">
    <location>
        <begin position="94"/>
        <end position="121"/>
    </location>
</feature>
<dbReference type="InterPro" id="IPR001750">
    <property type="entry name" value="ND/Mrp_TM"/>
</dbReference>
<evidence type="ECO:0000256" key="1">
    <source>
        <dbReference type="ARBA" id="ARBA00012944"/>
    </source>
</evidence>
<keyword evidence="6" id="KW-0472">Membrane</keyword>
<accession>B0YN32</accession>
<sequence length="438" mass="47178">MALLLSTSALQCLALAVAPQHLLKRSVLSLSFTQLASLLLLWARTDLHSGVFSQVLCLGDGWVCLGVCYTSLWVLSLSAFLFPLCVVLVQGRRAVAAFVGIQTCTLVALLSLDLVFFYVAFESSLILLFLLIGRKVYGSLSAAYSISIYTFSSALCFLATAFAVHFSTGSTNVLLGGETTHGFVAAGLFALMAVKAPLMPVHLWLPEAHVYAPTAGSVMLAGVILKISVVGLHLYVLPFYGDFLATWFPAISALCFTSFLWSSYSTLKQIDLKKIVAYSSISHMAIVTLAALVNSGLGLQGSVLYCVAHGLVSPALFLLVGVLYKHTHTKLLLYIRGLSYTAPVLWTALVFFTLGNLSFPLFPNFIAELVCLAALFQVHELYAYVFIVFSALSTIYSSVMLGKLKGGESAQLLDVSRADAWLLAPLFISTVVTGFGML</sequence>
<feature type="transmembrane region" description="Helical" evidence="6">
    <location>
        <begin position="183"/>
        <end position="205"/>
    </location>
</feature>
<gene>
    <name evidence="9" type="primary">nad4</name>
</gene>
<comment type="subcellular location">
    <subcellularLocation>
        <location evidence="6">Mitochondrion membrane</location>
        <topology evidence="6">Multi-pass membrane protein</topology>
    </subcellularLocation>
</comment>
<evidence type="ECO:0000256" key="5">
    <source>
        <dbReference type="ARBA" id="ARBA00023075"/>
    </source>
</evidence>
<feature type="domain" description="NADH:quinone oxidoreductase/Mrp antiporter transmembrane" evidence="8">
    <location>
        <begin position="111"/>
        <end position="391"/>
    </location>
</feature>
<dbReference type="GO" id="GO:0042773">
    <property type="term" value="P:ATP synthesis coupled electron transport"/>
    <property type="evidence" value="ECO:0007669"/>
    <property type="project" value="InterPro"/>
</dbReference>
<keyword evidence="6" id="KW-0812">Transmembrane</keyword>
<dbReference type="EC" id="7.1.1.2" evidence="1 6"/>
<evidence type="ECO:0000256" key="3">
    <source>
        <dbReference type="ARBA" id="ARBA00022967"/>
    </source>
</evidence>
<protein>
    <recommendedName>
        <fullName evidence="2 6">NADH-ubiquinone oxidoreductase chain 4</fullName>
        <ecNumber evidence="1 6">7.1.1.2</ecNumber>
    </recommendedName>
</protein>
<dbReference type="GO" id="GO:0015990">
    <property type="term" value="P:electron transport coupled proton transport"/>
    <property type="evidence" value="ECO:0007669"/>
    <property type="project" value="TreeGrafter"/>
</dbReference>
<dbReference type="Pfam" id="PF00361">
    <property type="entry name" value="Proton_antipo_M"/>
    <property type="match status" value="1"/>
</dbReference>
<keyword evidence="5 6" id="KW-0830">Ubiquinone</keyword>
<geneLocation type="mitochondrion" evidence="9"/>
<keyword evidence="6" id="KW-0679">Respiratory chain</keyword>
<evidence type="ECO:0000313" key="9">
    <source>
        <dbReference type="EMBL" id="ABV56564.1"/>
    </source>
</evidence>
<proteinExistence type="inferred from homology"/>
<dbReference type="RefSeq" id="YP_001687112.1">
    <property type="nucleotide sequence ID" value="NC_010357.1"/>
</dbReference>
<evidence type="ECO:0000256" key="2">
    <source>
        <dbReference type="ARBA" id="ARBA00021006"/>
    </source>
</evidence>
<dbReference type="GO" id="GO:0003954">
    <property type="term" value="F:NADH dehydrogenase activity"/>
    <property type="evidence" value="ECO:0007669"/>
    <property type="project" value="TreeGrafter"/>
</dbReference>
<feature type="transmembrane region" description="Helical" evidence="6">
    <location>
        <begin position="420"/>
        <end position="437"/>
    </location>
</feature>
<dbReference type="PRINTS" id="PR01437">
    <property type="entry name" value="NUOXDRDTASE4"/>
</dbReference>
<keyword evidence="4 6" id="KW-0520">NAD</keyword>
<feature type="transmembrane region" description="Helical" evidence="6">
    <location>
        <begin position="55"/>
        <end position="82"/>
    </location>
</feature>
<keyword evidence="6" id="KW-1133">Transmembrane helix</keyword>
<evidence type="ECO:0000256" key="7">
    <source>
        <dbReference type="SAM" id="SignalP"/>
    </source>
</evidence>
<keyword evidence="3" id="KW-1278">Translocase</keyword>
<feature type="transmembrane region" description="Helical" evidence="6">
    <location>
        <begin position="275"/>
        <end position="296"/>
    </location>
</feature>
<dbReference type="GO" id="GO:0031966">
    <property type="term" value="C:mitochondrial membrane"/>
    <property type="evidence" value="ECO:0007669"/>
    <property type="project" value="UniProtKB-SubCell"/>
</dbReference>
<keyword evidence="6" id="KW-0249">Electron transport</keyword>
<dbReference type="GO" id="GO:0008137">
    <property type="term" value="F:NADH dehydrogenase (ubiquinone) activity"/>
    <property type="evidence" value="ECO:0007669"/>
    <property type="project" value="UniProtKB-UniRule"/>
</dbReference>
<reference evidence="9" key="2">
    <citation type="journal article" date="2008" name="Mol. Biol. Evol.">
        <title>Mitochondrial genome of the colorless green alga Polytomella capuana: a linear molecule with an unprecedented GC content.</title>
        <authorList>
            <person name="Smith D.R."/>
            <person name="Lee R.W."/>
        </authorList>
    </citation>
    <scope>NUCLEOTIDE SEQUENCE</scope>
    <source>
        <strain evidence="9">SAG 63-5</strain>
    </source>
</reference>
<comment type="function">
    <text evidence="6">Core subunit of the mitochondrial membrane respiratory chain NADH dehydrogenase (Complex I) which catalyzes electron transfer from NADH through the respiratory chain, using ubiquinone as an electron acceptor. Essential for the catalytic activity and assembly of complex I.</text>
</comment>
<comment type="catalytic activity">
    <reaction evidence="6">
        <text>a ubiquinone + NADH + 5 H(+)(in) = a ubiquinol + NAD(+) + 4 H(+)(out)</text>
        <dbReference type="Rhea" id="RHEA:29091"/>
        <dbReference type="Rhea" id="RHEA-COMP:9565"/>
        <dbReference type="Rhea" id="RHEA-COMP:9566"/>
        <dbReference type="ChEBI" id="CHEBI:15378"/>
        <dbReference type="ChEBI" id="CHEBI:16389"/>
        <dbReference type="ChEBI" id="CHEBI:17976"/>
        <dbReference type="ChEBI" id="CHEBI:57540"/>
        <dbReference type="ChEBI" id="CHEBI:57945"/>
        <dbReference type="EC" id="7.1.1.2"/>
    </reaction>
</comment>
<feature type="signal peptide" evidence="7">
    <location>
        <begin position="1"/>
        <end position="16"/>
    </location>
</feature>
<feature type="transmembrane region" description="Helical" evidence="6">
    <location>
        <begin position="243"/>
        <end position="263"/>
    </location>
</feature>
<evidence type="ECO:0000256" key="6">
    <source>
        <dbReference type="RuleBase" id="RU003297"/>
    </source>
</evidence>
<dbReference type="GeneID" id="5952269"/>